<dbReference type="AlphaFoldDB" id="A0AAW1I9V6"/>
<comment type="caution">
    <text evidence="1">The sequence shown here is derived from an EMBL/GenBank/DDBJ whole genome shotgun (WGS) entry which is preliminary data.</text>
</comment>
<gene>
    <name evidence="1" type="ORF">QE152_g37426</name>
</gene>
<reference evidence="1 2" key="1">
    <citation type="journal article" date="2024" name="BMC Genomics">
        <title>De novo assembly and annotation of Popillia japonica's genome with initial clues to its potential as an invasive pest.</title>
        <authorList>
            <person name="Cucini C."/>
            <person name="Boschi S."/>
            <person name="Funari R."/>
            <person name="Cardaioli E."/>
            <person name="Iannotti N."/>
            <person name="Marturano G."/>
            <person name="Paoli F."/>
            <person name="Bruttini M."/>
            <person name="Carapelli A."/>
            <person name="Frati F."/>
            <person name="Nardi F."/>
        </authorList>
    </citation>
    <scope>NUCLEOTIDE SEQUENCE [LARGE SCALE GENOMIC DNA]</scope>
    <source>
        <strain evidence="1">DMR45628</strain>
    </source>
</reference>
<keyword evidence="2" id="KW-1185">Reference proteome</keyword>
<evidence type="ECO:0000313" key="1">
    <source>
        <dbReference type="EMBL" id="KAK9686135.1"/>
    </source>
</evidence>
<dbReference type="Proteomes" id="UP001458880">
    <property type="component" value="Unassembled WGS sequence"/>
</dbReference>
<name>A0AAW1I9V6_POPJA</name>
<sequence>MSIDEEMMSFYGQVNMKENVKNLEAITSSANLVSGQSDRMEVPINQKIILNFADLEAITSSANLVSVSTKMVAKMGLDPLPKLSLKSGILASKAVKNWNQPKGILILTQVR</sequence>
<evidence type="ECO:0000313" key="2">
    <source>
        <dbReference type="Proteomes" id="UP001458880"/>
    </source>
</evidence>
<proteinExistence type="predicted"/>
<accession>A0AAW1I9V6</accession>
<dbReference type="EMBL" id="JASPKY010000727">
    <property type="protein sequence ID" value="KAK9686135.1"/>
    <property type="molecule type" value="Genomic_DNA"/>
</dbReference>
<organism evidence="1 2">
    <name type="scientific">Popillia japonica</name>
    <name type="common">Japanese beetle</name>
    <dbReference type="NCBI Taxonomy" id="7064"/>
    <lineage>
        <taxon>Eukaryota</taxon>
        <taxon>Metazoa</taxon>
        <taxon>Ecdysozoa</taxon>
        <taxon>Arthropoda</taxon>
        <taxon>Hexapoda</taxon>
        <taxon>Insecta</taxon>
        <taxon>Pterygota</taxon>
        <taxon>Neoptera</taxon>
        <taxon>Endopterygota</taxon>
        <taxon>Coleoptera</taxon>
        <taxon>Polyphaga</taxon>
        <taxon>Scarabaeiformia</taxon>
        <taxon>Scarabaeidae</taxon>
        <taxon>Rutelinae</taxon>
        <taxon>Popillia</taxon>
    </lineage>
</organism>
<protein>
    <submittedName>
        <fullName evidence="1">Uncharacterized protein</fullName>
    </submittedName>
</protein>